<evidence type="ECO:0000313" key="1">
    <source>
        <dbReference type="EMBL" id="KIH51657.1"/>
    </source>
</evidence>
<dbReference type="AlphaFoldDB" id="A0A0C2CPF4"/>
<proteinExistence type="predicted"/>
<dbReference type="Proteomes" id="UP000054047">
    <property type="component" value="Unassembled WGS sequence"/>
</dbReference>
<name>A0A0C2CPF4_9BILA</name>
<keyword evidence="2" id="KW-1185">Reference proteome</keyword>
<feature type="non-terminal residue" evidence="1">
    <location>
        <position position="27"/>
    </location>
</feature>
<dbReference type="EMBL" id="KN745874">
    <property type="protein sequence ID" value="KIH51657.1"/>
    <property type="molecule type" value="Genomic_DNA"/>
</dbReference>
<reference evidence="1 2" key="1">
    <citation type="submission" date="2013-12" db="EMBL/GenBank/DDBJ databases">
        <title>Draft genome of the parsitic nematode Ancylostoma duodenale.</title>
        <authorList>
            <person name="Mitreva M."/>
        </authorList>
    </citation>
    <scope>NUCLEOTIDE SEQUENCE [LARGE SCALE GENOMIC DNA]</scope>
    <source>
        <strain evidence="1 2">Zhejiang</strain>
    </source>
</reference>
<protein>
    <submittedName>
        <fullName evidence="1">Uncharacterized protein</fullName>
    </submittedName>
</protein>
<accession>A0A0C2CPF4</accession>
<evidence type="ECO:0000313" key="2">
    <source>
        <dbReference type="Proteomes" id="UP000054047"/>
    </source>
</evidence>
<organism evidence="1 2">
    <name type="scientific">Ancylostoma duodenale</name>
    <dbReference type="NCBI Taxonomy" id="51022"/>
    <lineage>
        <taxon>Eukaryota</taxon>
        <taxon>Metazoa</taxon>
        <taxon>Ecdysozoa</taxon>
        <taxon>Nematoda</taxon>
        <taxon>Chromadorea</taxon>
        <taxon>Rhabditida</taxon>
        <taxon>Rhabditina</taxon>
        <taxon>Rhabditomorpha</taxon>
        <taxon>Strongyloidea</taxon>
        <taxon>Ancylostomatidae</taxon>
        <taxon>Ancylostomatinae</taxon>
        <taxon>Ancylostoma</taxon>
    </lineage>
</organism>
<sequence length="27" mass="3230">MGWSPGQMWRSICSRSQESYLRLREKG</sequence>
<gene>
    <name evidence="1" type="ORF">ANCDUO_18254</name>
</gene>